<dbReference type="Proteomes" id="UP000005239">
    <property type="component" value="Unassembled WGS sequence"/>
</dbReference>
<proteinExistence type="predicted"/>
<feature type="domain" description="DUF7622" evidence="1">
    <location>
        <begin position="185"/>
        <end position="257"/>
    </location>
</feature>
<organism evidence="2 3">
    <name type="scientific">Pristionchus pacificus</name>
    <name type="common">Parasitic nematode worm</name>
    <dbReference type="NCBI Taxonomy" id="54126"/>
    <lineage>
        <taxon>Eukaryota</taxon>
        <taxon>Metazoa</taxon>
        <taxon>Ecdysozoa</taxon>
        <taxon>Nematoda</taxon>
        <taxon>Chromadorea</taxon>
        <taxon>Rhabditida</taxon>
        <taxon>Rhabditina</taxon>
        <taxon>Diplogasteromorpha</taxon>
        <taxon>Diplogasteroidea</taxon>
        <taxon>Neodiplogasteridae</taxon>
        <taxon>Pristionchus</taxon>
    </lineage>
</organism>
<dbReference type="EnsemblMetazoa" id="PPA37219.1">
    <property type="protein sequence ID" value="PPA37219.1"/>
    <property type="gene ID" value="WBGene00275588"/>
</dbReference>
<dbReference type="PANTHER" id="PTHR37433">
    <property type="entry name" value="PROTEIN CBG25136-RELATED"/>
    <property type="match status" value="1"/>
</dbReference>
<reference evidence="2" key="2">
    <citation type="submission" date="2022-06" db="UniProtKB">
        <authorList>
            <consortium name="EnsemblMetazoa"/>
        </authorList>
    </citation>
    <scope>IDENTIFICATION</scope>
    <source>
        <strain evidence="2">PS312</strain>
    </source>
</reference>
<protein>
    <recommendedName>
        <fullName evidence="1">DUF7622 domain-containing protein</fullName>
    </recommendedName>
</protein>
<accession>A0A8R1YR61</accession>
<dbReference type="AlphaFoldDB" id="A0A2A6BSC9"/>
<evidence type="ECO:0000313" key="3">
    <source>
        <dbReference type="Proteomes" id="UP000005239"/>
    </source>
</evidence>
<dbReference type="Pfam" id="PF24602">
    <property type="entry name" value="DUF7622"/>
    <property type="match status" value="1"/>
</dbReference>
<dbReference type="InterPro" id="IPR056039">
    <property type="entry name" value="DUF7622"/>
</dbReference>
<keyword evidence="3" id="KW-1185">Reference proteome</keyword>
<reference evidence="3" key="1">
    <citation type="journal article" date="2008" name="Nat. Genet.">
        <title>The Pristionchus pacificus genome provides a unique perspective on nematode lifestyle and parasitism.</title>
        <authorList>
            <person name="Dieterich C."/>
            <person name="Clifton S.W."/>
            <person name="Schuster L.N."/>
            <person name="Chinwalla A."/>
            <person name="Delehaunty K."/>
            <person name="Dinkelacker I."/>
            <person name="Fulton L."/>
            <person name="Fulton R."/>
            <person name="Godfrey J."/>
            <person name="Minx P."/>
            <person name="Mitreva M."/>
            <person name="Roeseler W."/>
            <person name="Tian H."/>
            <person name="Witte H."/>
            <person name="Yang S.P."/>
            <person name="Wilson R.K."/>
            <person name="Sommer R.J."/>
        </authorList>
    </citation>
    <scope>NUCLEOTIDE SEQUENCE [LARGE SCALE GENOMIC DNA]</scope>
    <source>
        <strain evidence="3">PS312</strain>
    </source>
</reference>
<gene>
    <name evidence="2" type="primary">WBGene00275588</name>
</gene>
<sequence length="382" mass="43664">MLVSSAFIHEIEEQSKNLENSTCTGDACITYVYGGFVRTMGCANNIIFSNRSGCIEGVRNGENADIVCSCQTERCNNLNIDVEIVLSTQPKTTCFANTTSKCHGLSCSVAKIENKNTQSCNEATTQLRFLQLQTNIIAIDQTTKVNLAERNLEYYLGSEFHANCISQECIDRAKLLRKSGISSNRTQVDCHSYSLEEKNNLTCKGDFCYWINETQAIQRGCYTVDGSLAERKLTVGHYQYFNYLDAYLCDKKFCNEDGNLARLNQMPNQNFRCYLLYCYFDDPNSCIDDLYRKCVCRDQCVKFAWRYTRENLRPKTETYAVWKEEKQCVDECTLLLSKRDGSDKICASLCAFHFSYADREEYQKNVLDAFQTVLTTSALRLI</sequence>
<accession>A0A2A6BSC9</accession>
<evidence type="ECO:0000313" key="2">
    <source>
        <dbReference type="EnsemblMetazoa" id="PPA37219.1"/>
    </source>
</evidence>
<dbReference type="PANTHER" id="PTHR37433:SF19">
    <property type="entry name" value="ACTIVIN_RECP DOMAIN-CONTAINING PROTEIN"/>
    <property type="match status" value="1"/>
</dbReference>
<evidence type="ECO:0000259" key="1">
    <source>
        <dbReference type="Pfam" id="PF24602"/>
    </source>
</evidence>
<name>A0A2A6BSC9_PRIPA</name>